<feature type="chain" id="PRO_5040349511" evidence="2">
    <location>
        <begin position="19"/>
        <end position="119"/>
    </location>
</feature>
<sequence>MIILFFFFSSPNLSFLLGSSLRLAQPRTPEHDKEPGTYDVTSKGTPLLHPPLLSSLREEWAKGPSILQQHGPPANSSRQKERRHSSPGGPGAWLHRQQVPSCTQPTDRRDAVRWGRRLE</sequence>
<keyword evidence="4" id="KW-1185">Reference proteome</keyword>
<dbReference type="RefSeq" id="XP_047837860.1">
    <property type="nucleotide sequence ID" value="XM_047981899.1"/>
</dbReference>
<dbReference type="GeneID" id="72062977"/>
<evidence type="ECO:0000256" key="2">
    <source>
        <dbReference type="SAM" id="SignalP"/>
    </source>
</evidence>
<evidence type="ECO:0000313" key="4">
    <source>
        <dbReference type="Proteomes" id="UP000829364"/>
    </source>
</evidence>
<feature type="signal peptide" evidence="2">
    <location>
        <begin position="1"/>
        <end position="18"/>
    </location>
</feature>
<feature type="region of interest" description="Disordered" evidence="1">
    <location>
        <begin position="26"/>
        <end position="119"/>
    </location>
</feature>
<evidence type="ECO:0000256" key="1">
    <source>
        <dbReference type="SAM" id="MobiDB-lite"/>
    </source>
</evidence>
<dbReference type="EMBL" id="CP086354">
    <property type="protein sequence ID" value="UNI14379.1"/>
    <property type="molecule type" value="Genomic_DNA"/>
</dbReference>
<organism evidence="3 4">
    <name type="scientific">Purpureocillium takamizusanense</name>
    <dbReference type="NCBI Taxonomy" id="2060973"/>
    <lineage>
        <taxon>Eukaryota</taxon>
        <taxon>Fungi</taxon>
        <taxon>Dikarya</taxon>
        <taxon>Ascomycota</taxon>
        <taxon>Pezizomycotina</taxon>
        <taxon>Sordariomycetes</taxon>
        <taxon>Hypocreomycetidae</taxon>
        <taxon>Hypocreales</taxon>
        <taxon>Ophiocordycipitaceae</taxon>
        <taxon>Purpureocillium</taxon>
    </lineage>
</organism>
<protein>
    <submittedName>
        <fullName evidence="3">Uncharacterized protein</fullName>
    </submittedName>
</protein>
<dbReference type="AlphaFoldDB" id="A0A9Q8Q5X6"/>
<reference evidence="3" key="1">
    <citation type="submission" date="2021-11" db="EMBL/GenBank/DDBJ databases">
        <title>Purpureocillium_takamizusanense_genome.</title>
        <authorList>
            <person name="Nguyen N.-H."/>
        </authorList>
    </citation>
    <scope>NUCLEOTIDE SEQUENCE</scope>
    <source>
        <strain evidence="3">PT3</strain>
    </source>
</reference>
<gene>
    <name evidence="3" type="ORF">JDV02_001013</name>
</gene>
<feature type="compositionally biased region" description="Low complexity" evidence="1">
    <location>
        <begin position="46"/>
        <end position="55"/>
    </location>
</feature>
<proteinExistence type="predicted"/>
<keyword evidence="2" id="KW-0732">Signal</keyword>
<accession>A0A9Q8Q5X6</accession>
<dbReference type="KEGG" id="ptkz:JDV02_001013"/>
<feature type="compositionally biased region" description="Basic and acidic residues" evidence="1">
    <location>
        <begin position="106"/>
        <end position="119"/>
    </location>
</feature>
<dbReference type="Proteomes" id="UP000829364">
    <property type="component" value="Chromosome 1"/>
</dbReference>
<evidence type="ECO:0000313" key="3">
    <source>
        <dbReference type="EMBL" id="UNI14379.1"/>
    </source>
</evidence>
<name>A0A9Q8Q5X6_9HYPO</name>